<name>A0ACB9XTL3_CHAAC</name>
<evidence type="ECO:0000313" key="1">
    <source>
        <dbReference type="EMBL" id="KAI4830142.1"/>
    </source>
</evidence>
<dbReference type="EMBL" id="CM043787">
    <property type="protein sequence ID" value="KAI4830142.1"/>
    <property type="molecule type" value="Genomic_DNA"/>
</dbReference>
<proteinExistence type="predicted"/>
<accession>A0ACB9XTL3</accession>
<sequence>MENSGIDDAWMEADVYGPATTRKILKCTHYNKSTGPSWKPLLKSSQHSKNGRNKKSQHAMYKAMMSYLHRVETILFFVASTRNADLELHLQAGEALN</sequence>
<keyword evidence="2" id="KW-1185">Reference proteome</keyword>
<reference evidence="1" key="1">
    <citation type="submission" date="2022-05" db="EMBL/GenBank/DDBJ databases">
        <title>Chromosome-level genome of Chaenocephalus aceratus.</title>
        <authorList>
            <person name="Park H."/>
        </authorList>
    </citation>
    <scope>NUCLEOTIDE SEQUENCE</scope>
    <source>
        <strain evidence="1">KU_202001</strain>
    </source>
</reference>
<gene>
    <name evidence="1" type="ORF">KUCAC02_001794</name>
</gene>
<evidence type="ECO:0000313" key="2">
    <source>
        <dbReference type="Proteomes" id="UP001057452"/>
    </source>
</evidence>
<organism evidence="1 2">
    <name type="scientific">Chaenocephalus aceratus</name>
    <name type="common">Blackfin icefish</name>
    <name type="synonym">Chaenichthys aceratus</name>
    <dbReference type="NCBI Taxonomy" id="36190"/>
    <lineage>
        <taxon>Eukaryota</taxon>
        <taxon>Metazoa</taxon>
        <taxon>Chordata</taxon>
        <taxon>Craniata</taxon>
        <taxon>Vertebrata</taxon>
        <taxon>Euteleostomi</taxon>
        <taxon>Actinopterygii</taxon>
        <taxon>Neopterygii</taxon>
        <taxon>Teleostei</taxon>
        <taxon>Neoteleostei</taxon>
        <taxon>Acanthomorphata</taxon>
        <taxon>Eupercaria</taxon>
        <taxon>Perciformes</taxon>
        <taxon>Notothenioidei</taxon>
        <taxon>Channichthyidae</taxon>
        <taxon>Chaenocephalus</taxon>
    </lineage>
</organism>
<protein>
    <submittedName>
        <fullName evidence="1">Uncharacterized protein</fullName>
    </submittedName>
</protein>
<dbReference type="Proteomes" id="UP001057452">
    <property type="component" value="Chromosome 3"/>
</dbReference>
<comment type="caution">
    <text evidence="1">The sequence shown here is derived from an EMBL/GenBank/DDBJ whole genome shotgun (WGS) entry which is preliminary data.</text>
</comment>